<evidence type="ECO:0000313" key="1">
    <source>
        <dbReference type="EMBL" id="KAK9026110.1"/>
    </source>
</evidence>
<organism evidence="1 2">
    <name type="scientific">Hibiscus sabdariffa</name>
    <name type="common">roselle</name>
    <dbReference type="NCBI Taxonomy" id="183260"/>
    <lineage>
        <taxon>Eukaryota</taxon>
        <taxon>Viridiplantae</taxon>
        <taxon>Streptophyta</taxon>
        <taxon>Embryophyta</taxon>
        <taxon>Tracheophyta</taxon>
        <taxon>Spermatophyta</taxon>
        <taxon>Magnoliopsida</taxon>
        <taxon>eudicotyledons</taxon>
        <taxon>Gunneridae</taxon>
        <taxon>Pentapetalae</taxon>
        <taxon>rosids</taxon>
        <taxon>malvids</taxon>
        <taxon>Malvales</taxon>
        <taxon>Malvaceae</taxon>
        <taxon>Malvoideae</taxon>
        <taxon>Hibiscus</taxon>
    </lineage>
</organism>
<protein>
    <submittedName>
        <fullName evidence="1">Uncharacterized protein</fullName>
    </submittedName>
</protein>
<accession>A0ABR2SLI9</accession>
<proteinExistence type="predicted"/>
<evidence type="ECO:0000313" key="2">
    <source>
        <dbReference type="Proteomes" id="UP001396334"/>
    </source>
</evidence>
<comment type="caution">
    <text evidence="1">The sequence shown here is derived from an EMBL/GenBank/DDBJ whole genome shotgun (WGS) entry which is preliminary data.</text>
</comment>
<gene>
    <name evidence="1" type="ORF">V6N11_038957</name>
</gene>
<dbReference type="Proteomes" id="UP001396334">
    <property type="component" value="Unassembled WGS sequence"/>
</dbReference>
<reference evidence="1 2" key="1">
    <citation type="journal article" date="2024" name="G3 (Bethesda)">
        <title>Genome assembly of Hibiscus sabdariffa L. provides insights into metabolisms of medicinal natural products.</title>
        <authorList>
            <person name="Kim T."/>
        </authorList>
    </citation>
    <scope>NUCLEOTIDE SEQUENCE [LARGE SCALE GENOMIC DNA]</scope>
    <source>
        <strain evidence="1">TK-2024</strain>
        <tissue evidence="1">Old leaves</tissue>
    </source>
</reference>
<sequence>MNPVSSCDIVFCHDYLQDLTKVDKNHWSSLVFRCLNFLEEGDEGGRVIWSLTIGYNHLRSSLPNGSFWSIQSVMLICKVVVTYQNKVTLGDAKSFISFLDLIGNLVAASNENCVRLFIEDEYLESEINQDMLAIIQTIHEHETVMTTDNPGIDHPRTT</sequence>
<name>A0ABR2SLI9_9ROSI</name>
<dbReference type="EMBL" id="JBBPBN010000013">
    <property type="protein sequence ID" value="KAK9026110.1"/>
    <property type="molecule type" value="Genomic_DNA"/>
</dbReference>
<keyword evidence="2" id="KW-1185">Reference proteome</keyword>